<keyword evidence="6" id="KW-0560">Oxidoreductase</keyword>
<dbReference type="InterPro" id="IPR036188">
    <property type="entry name" value="FAD/NAD-bd_sf"/>
</dbReference>
<feature type="domain" description="FAD-binding" evidence="8">
    <location>
        <begin position="30"/>
        <end position="368"/>
    </location>
</feature>
<evidence type="ECO:0000256" key="2">
    <source>
        <dbReference type="ARBA" id="ARBA00004749"/>
    </source>
</evidence>
<dbReference type="GO" id="GO:0016705">
    <property type="term" value="F:oxidoreductase activity, acting on paired donors, with incorporation or reduction of molecular oxygen"/>
    <property type="evidence" value="ECO:0007669"/>
    <property type="project" value="InterPro"/>
</dbReference>
<reference evidence="9" key="2">
    <citation type="submission" date="2020-09" db="EMBL/GenBank/DDBJ databases">
        <authorList>
            <person name="Sun Q."/>
            <person name="Zhou Y."/>
        </authorList>
    </citation>
    <scope>NUCLEOTIDE SEQUENCE</scope>
    <source>
        <strain evidence="9">CGMCC 1.12919</strain>
    </source>
</reference>
<evidence type="ECO:0000256" key="7">
    <source>
        <dbReference type="ARBA" id="ARBA00023033"/>
    </source>
</evidence>
<sequence>MPRPARPGKSSLAARNFAMEHDVPHSSRSILIAGGGAVGLTLGLALKQALGRRVEVTVADPALASGGRDRRAYALSAGARRMLEVLGVWDEQRLAAEPIRDMVVTDSRLDEPLRPALLSFGGEAAPGEPFAHMVENAGLTAMLRERAEAAGVALEPVRVERWSAAAADGAVQGPGLARTSSGSRPASLLVAADGARSALRDQAGIGWVGWRYRQCGLVATIGHARPHRGRAVQHFLPSGPFAILPLTGNRSSIVWSERRDNADALLTLDADDQLIEIAQRFGLELGALTLEEPLHAYPLSFGMARRFVGERLALVGEAAHVMHPLAGQGLNVGLRDVAVLAEAVADAVRLGLEPGDAGALAAYERGRRVDALSMGAATDVLNRLFSNDDLPLRLGRELGLRLVDRLPPLKRFFVREAAGLIGAQPRLMRGKAL</sequence>
<evidence type="ECO:0000256" key="3">
    <source>
        <dbReference type="ARBA" id="ARBA00005349"/>
    </source>
</evidence>
<protein>
    <submittedName>
        <fullName evidence="9">2-octaprenyl-6-methoxyphenyl hydroxylase</fullName>
    </submittedName>
</protein>
<reference evidence="9" key="1">
    <citation type="journal article" date="2014" name="Int. J. Syst. Evol. Microbiol.">
        <title>Complete genome sequence of Corynebacterium casei LMG S-19264T (=DSM 44701T), isolated from a smear-ripened cheese.</title>
        <authorList>
            <consortium name="US DOE Joint Genome Institute (JGI-PGF)"/>
            <person name="Walter F."/>
            <person name="Albersmeier A."/>
            <person name="Kalinowski J."/>
            <person name="Ruckert C."/>
        </authorList>
    </citation>
    <scope>NUCLEOTIDE SEQUENCE</scope>
    <source>
        <strain evidence="9">CGMCC 1.12919</strain>
    </source>
</reference>
<evidence type="ECO:0000313" key="9">
    <source>
        <dbReference type="EMBL" id="GGC51454.1"/>
    </source>
</evidence>
<dbReference type="FunFam" id="3.50.50.60:FF:000021">
    <property type="entry name" value="Ubiquinone biosynthesis monooxygenase COQ6"/>
    <property type="match status" value="1"/>
</dbReference>
<dbReference type="PROSITE" id="PS01304">
    <property type="entry name" value="UBIH"/>
    <property type="match status" value="1"/>
</dbReference>
<comment type="cofactor">
    <cofactor evidence="1">
        <name>FAD</name>
        <dbReference type="ChEBI" id="CHEBI:57692"/>
    </cofactor>
</comment>
<evidence type="ECO:0000313" key="10">
    <source>
        <dbReference type="Proteomes" id="UP000637002"/>
    </source>
</evidence>
<dbReference type="GO" id="GO:0006744">
    <property type="term" value="P:ubiquinone biosynthetic process"/>
    <property type="evidence" value="ECO:0007669"/>
    <property type="project" value="InterPro"/>
</dbReference>
<dbReference type="InterPro" id="IPR010971">
    <property type="entry name" value="UbiH/COQ6"/>
</dbReference>
<dbReference type="Gene3D" id="3.50.50.60">
    <property type="entry name" value="FAD/NAD(P)-binding domain"/>
    <property type="match status" value="2"/>
</dbReference>
<dbReference type="GO" id="GO:0004497">
    <property type="term" value="F:monooxygenase activity"/>
    <property type="evidence" value="ECO:0007669"/>
    <property type="project" value="UniProtKB-KW"/>
</dbReference>
<dbReference type="GO" id="GO:0110142">
    <property type="term" value="C:ubiquinone biosynthesis complex"/>
    <property type="evidence" value="ECO:0007669"/>
    <property type="project" value="UniProtKB-ARBA"/>
</dbReference>
<dbReference type="PANTHER" id="PTHR43876:SF7">
    <property type="entry name" value="UBIQUINONE BIOSYNTHESIS MONOOXYGENASE COQ6, MITOCHONDRIAL"/>
    <property type="match status" value="1"/>
</dbReference>
<dbReference type="InterPro" id="IPR051205">
    <property type="entry name" value="UbiH/COQ6_monooxygenase"/>
</dbReference>
<evidence type="ECO:0000256" key="5">
    <source>
        <dbReference type="ARBA" id="ARBA00022827"/>
    </source>
</evidence>
<evidence type="ECO:0000256" key="1">
    <source>
        <dbReference type="ARBA" id="ARBA00001974"/>
    </source>
</evidence>
<keyword evidence="5" id="KW-0274">FAD</keyword>
<dbReference type="NCBIfam" id="TIGR01988">
    <property type="entry name" value="Ubi-OHases"/>
    <property type="match status" value="1"/>
</dbReference>
<dbReference type="InterPro" id="IPR018168">
    <property type="entry name" value="Ubi_Hdrlase_CS"/>
</dbReference>
<proteinExistence type="inferred from homology"/>
<organism evidence="9 10">
    <name type="scientific">Chelatococcus reniformis</name>
    <dbReference type="NCBI Taxonomy" id="1494448"/>
    <lineage>
        <taxon>Bacteria</taxon>
        <taxon>Pseudomonadati</taxon>
        <taxon>Pseudomonadota</taxon>
        <taxon>Alphaproteobacteria</taxon>
        <taxon>Hyphomicrobiales</taxon>
        <taxon>Chelatococcaceae</taxon>
        <taxon>Chelatococcus</taxon>
    </lineage>
</organism>
<evidence type="ECO:0000259" key="8">
    <source>
        <dbReference type="Pfam" id="PF01494"/>
    </source>
</evidence>
<comment type="similarity">
    <text evidence="3">Belongs to the UbiH/COQ6 family.</text>
</comment>
<dbReference type="InterPro" id="IPR002938">
    <property type="entry name" value="FAD-bd"/>
</dbReference>
<dbReference type="AlphaFoldDB" id="A0A916X8Q8"/>
<comment type="caution">
    <text evidence="9">The sequence shown here is derived from an EMBL/GenBank/DDBJ whole genome shotgun (WGS) entry which is preliminary data.</text>
</comment>
<dbReference type="EMBL" id="BMGG01000001">
    <property type="protein sequence ID" value="GGC51454.1"/>
    <property type="molecule type" value="Genomic_DNA"/>
</dbReference>
<evidence type="ECO:0000256" key="6">
    <source>
        <dbReference type="ARBA" id="ARBA00023002"/>
    </source>
</evidence>
<dbReference type="PANTHER" id="PTHR43876">
    <property type="entry name" value="UBIQUINONE BIOSYNTHESIS MONOOXYGENASE COQ6, MITOCHONDRIAL"/>
    <property type="match status" value="1"/>
</dbReference>
<comment type="pathway">
    <text evidence="2">Cofactor biosynthesis; ubiquinone biosynthesis.</text>
</comment>
<keyword evidence="4" id="KW-0285">Flavoprotein</keyword>
<dbReference type="GO" id="GO:0071949">
    <property type="term" value="F:FAD binding"/>
    <property type="evidence" value="ECO:0007669"/>
    <property type="project" value="InterPro"/>
</dbReference>
<keyword evidence="7" id="KW-0503">Monooxygenase</keyword>
<name>A0A916X8Q8_9HYPH</name>
<keyword evidence="10" id="KW-1185">Reference proteome</keyword>
<dbReference type="PRINTS" id="PR00420">
    <property type="entry name" value="RNGMNOXGNASE"/>
</dbReference>
<gene>
    <name evidence="9" type="ORF">GCM10010994_08200</name>
</gene>
<accession>A0A916X8Q8</accession>
<evidence type="ECO:0000256" key="4">
    <source>
        <dbReference type="ARBA" id="ARBA00022630"/>
    </source>
</evidence>
<dbReference type="SUPFAM" id="SSF51905">
    <property type="entry name" value="FAD/NAD(P)-binding domain"/>
    <property type="match status" value="1"/>
</dbReference>
<dbReference type="Pfam" id="PF01494">
    <property type="entry name" value="FAD_binding_3"/>
    <property type="match status" value="1"/>
</dbReference>
<dbReference type="Proteomes" id="UP000637002">
    <property type="component" value="Unassembled WGS sequence"/>
</dbReference>